<gene>
    <name evidence="1" type="ORF">QAD02_005068</name>
</gene>
<organism evidence="1 2">
    <name type="scientific">Eretmocerus hayati</name>
    <dbReference type="NCBI Taxonomy" id="131215"/>
    <lineage>
        <taxon>Eukaryota</taxon>
        <taxon>Metazoa</taxon>
        <taxon>Ecdysozoa</taxon>
        <taxon>Arthropoda</taxon>
        <taxon>Hexapoda</taxon>
        <taxon>Insecta</taxon>
        <taxon>Pterygota</taxon>
        <taxon>Neoptera</taxon>
        <taxon>Endopterygota</taxon>
        <taxon>Hymenoptera</taxon>
        <taxon>Apocrita</taxon>
        <taxon>Proctotrupomorpha</taxon>
        <taxon>Chalcidoidea</taxon>
        <taxon>Aphelinidae</taxon>
        <taxon>Aphelininae</taxon>
        <taxon>Eretmocerus</taxon>
    </lineage>
</organism>
<comment type="caution">
    <text evidence="1">The sequence shown here is derived from an EMBL/GenBank/DDBJ whole genome shotgun (WGS) entry which is preliminary data.</text>
</comment>
<protein>
    <submittedName>
        <fullName evidence="1">Uncharacterized protein</fullName>
    </submittedName>
</protein>
<keyword evidence="2" id="KW-1185">Reference proteome</keyword>
<accession>A0ACC2NRP2</accession>
<proteinExistence type="predicted"/>
<evidence type="ECO:0000313" key="1">
    <source>
        <dbReference type="EMBL" id="KAJ8673806.1"/>
    </source>
</evidence>
<dbReference type="EMBL" id="CM056743">
    <property type="protein sequence ID" value="KAJ8673806.1"/>
    <property type="molecule type" value="Genomic_DNA"/>
</dbReference>
<name>A0ACC2NRP2_9HYME</name>
<dbReference type="Proteomes" id="UP001239111">
    <property type="component" value="Chromosome 3"/>
</dbReference>
<reference evidence="1" key="1">
    <citation type="submission" date="2023-04" db="EMBL/GenBank/DDBJ databases">
        <title>A chromosome-level genome assembly of the parasitoid wasp Eretmocerus hayati.</title>
        <authorList>
            <person name="Zhong Y."/>
            <person name="Liu S."/>
            <person name="Liu Y."/>
        </authorList>
    </citation>
    <scope>NUCLEOTIDE SEQUENCE</scope>
    <source>
        <strain evidence="1">ZJU_SS_LIU_2023</strain>
    </source>
</reference>
<evidence type="ECO:0000313" key="2">
    <source>
        <dbReference type="Proteomes" id="UP001239111"/>
    </source>
</evidence>
<sequence>MAQSPDRDSEIKALVEFTFTLLRDQEALDVDFSCAVSKGFAASVRKPANNRDSILIELDNQMWTWYILLVLNLKVKWDGGFLWSLNERDLRCPGFERVNGYVGL</sequence>